<evidence type="ECO:0000259" key="5">
    <source>
        <dbReference type="PROSITE" id="PS50404"/>
    </source>
</evidence>
<feature type="domain" description="GST N-terminal" evidence="5">
    <location>
        <begin position="3"/>
        <end position="83"/>
    </location>
</feature>
<dbReference type="Gramene" id="MELO3C033197.2.1">
    <property type="protein sequence ID" value="MELO3C033197.2.1"/>
    <property type="gene ID" value="MELO3C033197.2"/>
</dbReference>
<dbReference type="Proteomes" id="UP001652600">
    <property type="component" value="Chromosome 8"/>
</dbReference>
<proteinExistence type="inferred from homology"/>
<dbReference type="PROSITE" id="PS50404">
    <property type="entry name" value="GST_NTER"/>
    <property type="match status" value="1"/>
</dbReference>
<evidence type="ECO:0000313" key="7">
    <source>
        <dbReference type="Proteomes" id="UP001652600"/>
    </source>
</evidence>
<dbReference type="Pfam" id="PF00043">
    <property type="entry name" value="GST_C"/>
    <property type="match status" value="1"/>
</dbReference>
<protein>
    <recommendedName>
        <fullName evidence="1">glutathione transferase</fullName>
        <ecNumber evidence="1">2.5.1.18</ecNumber>
    </recommendedName>
</protein>
<dbReference type="InterPro" id="IPR036282">
    <property type="entry name" value="Glutathione-S-Trfase_C_sf"/>
</dbReference>
<dbReference type="Gene3D" id="1.20.1050.10">
    <property type="match status" value="1"/>
</dbReference>
<evidence type="ECO:0000256" key="1">
    <source>
        <dbReference type="ARBA" id="ARBA00012452"/>
    </source>
</evidence>
<dbReference type="GO" id="GO:0005737">
    <property type="term" value="C:cytoplasm"/>
    <property type="evidence" value="ECO:0007669"/>
    <property type="project" value="TreeGrafter"/>
</dbReference>
<dbReference type="AlphaFoldDB" id="A0A1S3BJG8"/>
<dbReference type="EC" id="2.5.1.18" evidence="1"/>
<dbReference type="RefSeq" id="XP_008448606.2">
    <property type="nucleotide sequence ID" value="XM_008450384.3"/>
</dbReference>
<name>A0A1S3BJG8_CUCME</name>
<dbReference type="InterPro" id="IPR040079">
    <property type="entry name" value="Glutathione_S-Trfase"/>
</dbReference>
<dbReference type="eggNOG" id="KOG0406">
    <property type="taxonomic scope" value="Eukaryota"/>
</dbReference>
<comment type="catalytic activity">
    <reaction evidence="3">
        <text>RX + glutathione = an S-substituted glutathione + a halide anion + H(+)</text>
        <dbReference type="Rhea" id="RHEA:16437"/>
        <dbReference type="ChEBI" id="CHEBI:15378"/>
        <dbReference type="ChEBI" id="CHEBI:16042"/>
        <dbReference type="ChEBI" id="CHEBI:17792"/>
        <dbReference type="ChEBI" id="CHEBI:57925"/>
        <dbReference type="ChEBI" id="CHEBI:90779"/>
        <dbReference type="EC" id="2.5.1.18"/>
    </reaction>
</comment>
<evidence type="ECO:0000259" key="6">
    <source>
        <dbReference type="PROSITE" id="PS50405"/>
    </source>
</evidence>
<dbReference type="SUPFAM" id="SSF47616">
    <property type="entry name" value="GST C-terminal domain-like"/>
    <property type="match status" value="1"/>
</dbReference>
<feature type="domain" description="GST C-terminal" evidence="6">
    <location>
        <begin position="88"/>
        <end position="211"/>
    </location>
</feature>
<dbReference type="GeneID" id="103490729"/>
<dbReference type="CDD" id="cd03058">
    <property type="entry name" value="GST_N_Tau"/>
    <property type="match status" value="1"/>
</dbReference>
<dbReference type="InterPro" id="IPR004046">
    <property type="entry name" value="GST_C"/>
</dbReference>
<dbReference type="InterPro" id="IPR010987">
    <property type="entry name" value="Glutathione-S-Trfase_C-like"/>
</dbReference>
<dbReference type="InterPro" id="IPR004045">
    <property type="entry name" value="Glutathione_S-Trfase_N"/>
</dbReference>
<dbReference type="InterPro" id="IPR045074">
    <property type="entry name" value="GST_C_Tau"/>
</dbReference>
<dbReference type="GO" id="GO:0004364">
    <property type="term" value="F:glutathione transferase activity"/>
    <property type="evidence" value="ECO:0007669"/>
    <property type="project" value="UniProtKB-EC"/>
</dbReference>
<accession>A0A1S3BJG8</accession>
<dbReference type="PANTHER" id="PTHR11260">
    <property type="entry name" value="GLUTATHIONE S-TRANSFERASE, GST, SUPERFAMILY, GST DOMAIN CONTAINING"/>
    <property type="match status" value="1"/>
</dbReference>
<dbReference type="CDD" id="cd03185">
    <property type="entry name" value="GST_C_Tau"/>
    <property type="match status" value="1"/>
</dbReference>
<dbReference type="SFLD" id="SFLDG01152">
    <property type="entry name" value="Main.3:_Omega-_and_Tau-like"/>
    <property type="match status" value="1"/>
</dbReference>
<dbReference type="Pfam" id="PF02798">
    <property type="entry name" value="GST_N"/>
    <property type="match status" value="1"/>
</dbReference>
<dbReference type="SUPFAM" id="SSF52833">
    <property type="entry name" value="Thioredoxin-like"/>
    <property type="match status" value="1"/>
</dbReference>
<comment type="similarity">
    <text evidence="4">Belongs to the GST superfamily.</text>
</comment>
<sequence length="219" mass="25105">MGERLEVFGFWPSPFSLRVELALKLKGIQYQYIEEDVLNKKSDLLVKYNPIYKKVPVLVHHGKPISESLVILEYIEETWEHDPIFPQDCHEKALARFWAAYIDGKVVSTLGKIRGSKGEEMEKAVEEVKEALEPLEKELKSNKFFGGEKIGFLDIVGILIAFWIPASEEALGIELLTSHKFPNLIQWIEELANNNVVKELIPKKDDLVAHYFKTILGKN</sequence>
<dbReference type="SFLD" id="SFLDG00358">
    <property type="entry name" value="Main_(cytGST)"/>
    <property type="match status" value="1"/>
</dbReference>
<reference evidence="8" key="1">
    <citation type="submission" date="2025-08" db="UniProtKB">
        <authorList>
            <consortium name="RefSeq"/>
        </authorList>
    </citation>
    <scope>IDENTIFICATION</scope>
    <source>
        <tissue evidence="8">Stem</tissue>
    </source>
</reference>
<dbReference type="KEGG" id="cmo:103490729"/>
<keyword evidence="7" id="KW-1185">Reference proteome</keyword>
<organism evidence="7 8">
    <name type="scientific">Cucumis melo</name>
    <name type="common">Muskmelon</name>
    <dbReference type="NCBI Taxonomy" id="3656"/>
    <lineage>
        <taxon>Eukaryota</taxon>
        <taxon>Viridiplantae</taxon>
        <taxon>Streptophyta</taxon>
        <taxon>Embryophyta</taxon>
        <taxon>Tracheophyta</taxon>
        <taxon>Spermatophyta</taxon>
        <taxon>Magnoliopsida</taxon>
        <taxon>eudicotyledons</taxon>
        <taxon>Gunneridae</taxon>
        <taxon>Pentapetalae</taxon>
        <taxon>rosids</taxon>
        <taxon>fabids</taxon>
        <taxon>Cucurbitales</taxon>
        <taxon>Cucurbitaceae</taxon>
        <taxon>Benincaseae</taxon>
        <taxon>Cucumis</taxon>
    </lineage>
</organism>
<dbReference type="InParanoid" id="A0A1S3BJG8"/>
<evidence type="ECO:0000256" key="4">
    <source>
        <dbReference type="RuleBase" id="RU003494"/>
    </source>
</evidence>
<keyword evidence="2" id="KW-0808">Transferase</keyword>
<dbReference type="InterPro" id="IPR036249">
    <property type="entry name" value="Thioredoxin-like_sf"/>
</dbReference>
<dbReference type="PANTHER" id="PTHR11260:SF676">
    <property type="entry name" value="GLUTATHIONE S-TRANSFERASE U8"/>
    <property type="match status" value="1"/>
</dbReference>
<evidence type="ECO:0000256" key="3">
    <source>
        <dbReference type="ARBA" id="ARBA00047960"/>
    </source>
</evidence>
<evidence type="ECO:0000313" key="8">
    <source>
        <dbReference type="RefSeq" id="XP_008448606.2"/>
    </source>
</evidence>
<dbReference type="InterPro" id="IPR045073">
    <property type="entry name" value="Omega/Tau-like"/>
</dbReference>
<dbReference type="GO" id="GO:0006749">
    <property type="term" value="P:glutathione metabolic process"/>
    <property type="evidence" value="ECO:0007669"/>
    <property type="project" value="InterPro"/>
</dbReference>
<dbReference type="Gene3D" id="3.40.30.10">
    <property type="entry name" value="Glutaredoxin"/>
    <property type="match status" value="1"/>
</dbReference>
<dbReference type="PROSITE" id="PS50405">
    <property type="entry name" value="GST_CTER"/>
    <property type="match status" value="1"/>
</dbReference>
<evidence type="ECO:0000256" key="2">
    <source>
        <dbReference type="ARBA" id="ARBA00022679"/>
    </source>
</evidence>
<gene>
    <name evidence="8" type="primary">LOC103490729</name>
</gene>
<dbReference type="SFLD" id="SFLDS00019">
    <property type="entry name" value="Glutathione_Transferase_(cytos"/>
    <property type="match status" value="1"/>
</dbReference>